<evidence type="ECO:0000256" key="3">
    <source>
        <dbReference type="ARBA" id="ARBA00023004"/>
    </source>
</evidence>
<evidence type="ECO:0000313" key="6">
    <source>
        <dbReference type="EMBL" id="MFC4376174.1"/>
    </source>
</evidence>
<evidence type="ECO:0000313" key="7">
    <source>
        <dbReference type="Proteomes" id="UP001595844"/>
    </source>
</evidence>
<dbReference type="CDD" id="cd01335">
    <property type="entry name" value="Radical_SAM"/>
    <property type="match status" value="1"/>
</dbReference>
<dbReference type="Proteomes" id="UP001595844">
    <property type="component" value="Unassembled WGS sequence"/>
</dbReference>
<dbReference type="PANTHER" id="PTHR11228">
    <property type="entry name" value="RADICAL SAM DOMAIN PROTEIN"/>
    <property type="match status" value="1"/>
</dbReference>
<accession>A0ABV8VKV7</accession>
<name>A0ABV8VKV7_9NOCA</name>
<proteinExistence type="predicted"/>
<evidence type="ECO:0000256" key="1">
    <source>
        <dbReference type="ARBA" id="ARBA00022691"/>
    </source>
</evidence>
<organism evidence="6 7">
    <name type="scientific">Nocardia halotolerans</name>
    <dbReference type="NCBI Taxonomy" id="1755878"/>
    <lineage>
        <taxon>Bacteria</taxon>
        <taxon>Bacillati</taxon>
        <taxon>Actinomycetota</taxon>
        <taxon>Actinomycetes</taxon>
        <taxon>Mycobacteriales</taxon>
        <taxon>Nocardiaceae</taxon>
        <taxon>Nocardia</taxon>
    </lineage>
</organism>
<dbReference type="Pfam" id="PF04055">
    <property type="entry name" value="Radical_SAM"/>
    <property type="match status" value="1"/>
</dbReference>
<keyword evidence="3" id="KW-0408">Iron</keyword>
<feature type="domain" description="Radical SAM core" evidence="5">
    <location>
        <begin position="49"/>
        <end position="168"/>
    </location>
</feature>
<protein>
    <submittedName>
        <fullName evidence="6">Radical SAM protein</fullName>
    </submittedName>
</protein>
<reference evidence="7" key="1">
    <citation type="journal article" date="2019" name="Int. J. Syst. Evol. Microbiol.">
        <title>The Global Catalogue of Microorganisms (GCM) 10K type strain sequencing project: providing services to taxonomists for standard genome sequencing and annotation.</title>
        <authorList>
            <consortium name="The Broad Institute Genomics Platform"/>
            <consortium name="The Broad Institute Genome Sequencing Center for Infectious Disease"/>
            <person name="Wu L."/>
            <person name="Ma J."/>
        </authorList>
    </citation>
    <scope>NUCLEOTIDE SEQUENCE [LARGE SCALE GENOMIC DNA]</scope>
    <source>
        <strain evidence="7">IBRC-M 10490</strain>
    </source>
</reference>
<dbReference type="InterPro" id="IPR013785">
    <property type="entry name" value="Aldolase_TIM"/>
</dbReference>
<dbReference type="EMBL" id="JBHSDL010000025">
    <property type="protein sequence ID" value="MFC4376174.1"/>
    <property type="molecule type" value="Genomic_DNA"/>
</dbReference>
<keyword evidence="2" id="KW-0479">Metal-binding</keyword>
<keyword evidence="1" id="KW-0949">S-adenosyl-L-methionine</keyword>
<evidence type="ECO:0000259" key="5">
    <source>
        <dbReference type="Pfam" id="PF04055"/>
    </source>
</evidence>
<dbReference type="InterPro" id="IPR058240">
    <property type="entry name" value="rSAM_sf"/>
</dbReference>
<keyword evidence="4" id="KW-0411">Iron-sulfur</keyword>
<dbReference type="InterPro" id="IPR007197">
    <property type="entry name" value="rSAM"/>
</dbReference>
<dbReference type="RefSeq" id="WP_378564444.1">
    <property type="nucleotide sequence ID" value="NZ_JBHSDL010000025.1"/>
</dbReference>
<comment type="caution">
    <text evidence="6">The sequence shown here is derived from an EMBL/GenBank/DDBJ whole genome shotgun (WGS) entry which is preliminary data.</text>
</comment>
<dbReference type="SUPFAM" id="SSF102114">
    <property type="entry name" value="Radical SAM enzymes"/>
    <property type="match status" value="1"/>
</dbReference>
<keyword evidence="7" id="KW-1185">Reference proteome</keyword>
<dbReference type="Gene3D" id="3.20.20.70">
    <property type="entry name" value="Aldolase class I"/>
    <property type="match status" value="1"/>
</dbReference>
<evidence type="ECO:0000256" key="2">
    <source>
        <dbReference type="ARBA" id="ARBA00022723"/>
    </source>
</evidence>
<evidence type="ECO:0000256" key="4">
    <source>
        <dbReference type="ARBA" id="ARBA00023014"/>
    </source>
</evidence>
<dbReference type="InterPro" id="IPR050377">
    <property type="entry name" value="Radical_SAM_PqqE_MftC-like"/>
</dbReference>
<dbReference type="PANTHER" id="PTHR11228:SF7">
    <property type="entry name" value="PQQA PEPTIDE CYCLASE"/>
    <property type="match status" value="1"/>
</dbReference>
<sequence length="317" mass="33549">MSENILDAIDIARPLVDGPQRGLDTSIRLGWELTEPREITGVPHLPNAARRDPRELSSTECMALIDDFGRVGVSHVDISGGEPTVREGFWDLLTHATGHRISVGFSTCGAGITPSAAATIATSGRVDVRIALAGATEVANDAVAGPGSYRTAVRAMELFASSGVYDFGLSVVVTRHNVGRLDAFAAIADLFGARLRLSLPQSSGRGAGIGDDHHLLPEQYGDLRRWLRDHGEGVHTGDLSLPLFGDSESLGSAVGDLGIVACLIDSIGDVYVRPALGQAARSAGNVRAPGGFGRIWRNSADRSRYDARRTDDLRACS</sequence>
<gene>
    <name evidence="6" type="ORF">ACFO5K_18925</name>
</gene>